<comment type="cofactor">
    <cofactor evidence="1">
        <name>heme c</name>
        <dbReference type="ChEBI" id="CHEBI:61717"/>
    </cofactor>
</comment>
<dbReference type="AlphaFoldDB" id="A0A1N6YX05"/>
<evidence type="ECO:0000256" key="7">
    <source>
        <dbReference type="ARBA" id="ARBA00022982"/>
    </source>
</evidence>
<evidence type="ECO:0000256" key="3">
    <source>
        <dbReference type="ARBA" id="ARBA00022448"/>
    </source>
</evidence>
<protein>
    <submittedName>
        <fullName evidence="11 12">Cytochrome C</fullName>
    </submittedName>
</protein>
<reference evidence="12 14" key="3">
    <citation type="submission" date="2018-06" db="EMBL/GenBank/DDBJ databases">
        <authorList>
            <consortium name="Pathogen Informatics"/>
            <person name="Doyle S."/>
        </authorList>
    </citation>
    <scope>NUCLEOTIDE SEQUENCE [LARGE SCALE GENOMIC DNA]</scope>
    <source>
        <strain evidence="12 14">NCTC10736</strain>
    </source>
</reference>
<gene>
    <name evidence="12" type="primary">cctA_2</name>
    <name evidence="11" type="ORF">C9I43_06350</name>
    <name evidence="12" type="ORF">NCTC10736_01006</name>
</gene>
<keyword evidence="9" id="KW-0732">Signal</keyword>
<keyword evidence="5" id="KW-0479">Metal-binding</keyword>
<dbReference type="OrthoDB" id="9154260at2"/>
<evidence type="ECO:0000313" key="12">
    <source>
        <dbReference type="EMBL" id="SUI68046.1"/>
    </source>
</evidence>
<keyword evidence="7" id="KW-0249">Electron transport</keyword>
<evidence type="ECO:0000256" key="1">
    <source>
        <dbReference type="ARBA" id="ARBA00001926"/>
    </source>
</evidence>
<evidence type="ECO:0000259" key="10">
    <source>
        <dbReference type="Pfam" id="PF14537"/>
    </source>
</evidence>
<dbReference type="RefSeq" id="WP_076500281.1">
    <property type="nucleotide sequence ID" value="NZ_FTNN01000011.1"/>
</dbReference>
<evidence type="ECO:0000256" key="8">
    <source>
        <dbReference type="ARBA" id="ARBA00023004"/>
    </source>
</evidence>
<organism evidence="12 14">
    <name type="scientific">Shewanella morhuae</name>
    <dbReference type="NCBI Taxonomy" id="365591"/>
    <lineage>
        <taxon>Bacteria</taxon>
        <taxon>Pseudomonadati</taxon>
        <taxon>Pseudomonadota</taxon>
        <taxon>Gammaproteobacteria</taxon>
        <taxon>Alteromonadales</taxon>
        <taxon>Shewanellaceae</taxon>
        <taxon>Shewanella</taxon>
    </lineage>
</organism>
<evidence type="ECO:0000256" key="9">
    <source>
        <dbReference type="SAM" id="SignalP"/>
    </source>
</evidence>
<accession>A0A379ZTZ2</accession>
<dbReference type="EMBL" id="PYSG01000002">
    <property type="protein sequence ID" value="PTA50149.1"/>
    <property type="molecule type" value="Genomic_DNA"/>
</dbReference>
<evidence type="ECO:0000256" key="2">
    <source>
        <dbReference type="ARBA" id="ARBA00004418"/>
    </source>
</evidence>
<dbReference type="EMBL" id="UGYV01000001">
    <property type="protein sequence ID" value="SUI68046.1"/>
    <property type="molecule type" value="Genomic_DNA"/>
</dbReference>
<evidence type="ECO:0000313" key="13">
    <source>
        <dbReference type="Proteomes" id="UP000240506"/>
    </source>
</evidence>
<sequence>MFKKMMLVAALCLSTNIMAASLADSHSERADCESCHKDKAPSADLAFENQQCISCHGEMKTLTGEAHAKHDGVVECTTCHIAHEEKAPADSCKDCH</sequence>
<dbReference type="STRING" id="365591.SAMN05421840_1114"/>
<keyword evidence="13" id="KW-1185">Reference proteome</keyword>
<feature type="domain" description="Tetrahaem cytochrome" evidence="10">
    <location>
        <begin position="26"/>
        <end position="96"/>
    </location>
</feature>
<evidence type="ECO:0000313" key="11">
    <source>
        <dbReference type="EMBL" id="PTA50149.1"/>
    </source>
</evidence>
<feature type="signal peptide" evidence="9">
    <location>
        <begin position="1"/>
        <end position="19"/>
    </location>
</feature>
<dbReference type="Proteomes" id="UP000255061">
    <property type="component" value="Unassembled WGS sequence"/>
</dbReference>
<keyword evidence="3" id="KW-0813">Transport</keyword>
<evidence type="ECO:0000313" key="14">
    <source>
        <dbReference type="Proteomes" id="UP000255061"/>
    </source>
</evidence>
<keyword evidence="8" id="KW-0408">Iron</keyword>
<reference evidence="11 13" key="2">
    <citation type="submission" date="2018-04" db="EMBL/GenBank/DDBJ databases">
        <title>Genomic sequence of a freshwater isolate of Shewanella morhuae.</title>
        <authorList>
            <person name="Castillo D.E."/>
            <person name="Gram L."/>
        </authorList>
    </citation>
    <scope>NUCLEOTIDE SEQUENCE [LARGE SCALE GENOMIC DNA]</scope>
    <source>
        <strain evidence="11 13">CW7</strain>
    </source>
</reference>
<dbReference type="GO" id="GO:0046872">
    <property type="term" value="F:metal ion binding"/>
    <property type="evidence" value="ECO:0007669"/>
    <property type="project" value="UniProtKB-KW"/>
</dbReference>
<evidence type="ECO:0000256" key="6">
    <source>
        <dbReference type="ARBA" id="ARBA00022764"/>
    </source>
</evidence>
<dbReference type="InterPro" id="IPR036280">
    <property type="entry name" value="Multihaem_cyt_sf"/>
</dbReference>
<dbReference type="InterPro" id="IPR012286">
    <property type="entry name" value="Tetrahaem_cytochrome"/>
</dbReference>
<keyword evidence="4" id="KW-0349">Heme</keyword>
<dbReference type="Proteomes" id="UP000240506">
    <property type="component" value="Unassembled WGS sequence"/>
</dbReference>
<dbReference type="Gene3D" id="1.10.1130.10">
    <property type="entry name" value="Flavocytochrome C3, Chain A"/>
    <property type="match status" value="1"/>
</dbReference>
<accession>A0A1N6YX05</accession>
<evidence type="ECO:0000256" key="5">
    <source>
        <dbReference type="ARBA" id="ARBA00022723"/>
    </source>
</evidence>
<proteinExistence type="predicted"/>
<dbReference type="SUPFAM" id="SSF48695">
    <property type="entry name" value="Multiheme cytochromes"/>
    <property type="match status" value="1"/>
</dbReference>
<name>A0A1N6YX05_9GAMM</name>
<reference evidence="11" key="1">
    <citation type="submission" date="2018-03" db="EMBL/GenBank/DDBJ databases">
        <authorList>
            <person name="Dailey F.E."/>
        </authorList>
    </citation>
    <scope>NUCLEOTIDE SEQUENCE</scope>
    <source>
        <strain evidence="11">CW7</strain>
    </source>
</reference>
<dbReference type="Pfam" id="PF14537">
    <property type="entry name" value="Cytochrom_c3_2"/>
    <property type="match status" value="1"/>
</dbReference>
<comment type="subcellular location">
    <subcellularLocation>
        <location evidence="2">Periplasm</location>
    </subcellularLocation>
</comment>
<keyword evidence="6" id="KW-0574">Periplasm</keyword>
<feature type="chain" id="PRO_5030032289" evidence="9">
    <location>
        <begin position="20"/>
        <end position="96"/>
    </location>
</feature>
<dbReference type="GO" id="GO:0042597">
    <property type="term" value="C:periplasmic space"/>
    <property type="evidence" value="ECO:0007669"/>
    <property type="project" value="UniProtKB-SubCell"/>
</dbReference>
<evidence type="ECO:0000256" key="4">
    <source>
        <dbReference type="ARBA" id="ARBA00022617"/>
    </source>
</evidence>